<gene>
    <name evidence="1" type="ORF">L2E82_43383</name>
</gene>
<organism evidence="1 2">
    <name type="scientific">Cichorium intybus</name>
    <name type="common">Chicory</name>
    <dbReference type="NCBI Taxonomy" id="13427"/>
    <lineage>
        <taxon>Eukaryota</taxon>
        <taxon>Viridiplantae</taxon>
        <taxon>Streptophyta</taxon>
        <taxon>Embryophyta</taxon>
        <taxon>Tracheophyta</taxon>
        <taxon>Spermatophyta</taxon>
        <taxon>Magnoliopsida</taxon>
        <taxon>eudicotyledons</taxon>
        <taxon>Gunneridae</taxon>
        <taxon>Pentapetalae</taxon>
        <taxon>asterids</taxon>
        <taxon>campanulids</taxon>
        <taxon>Asterales</taxon>
        <taxon>Asteraceae</taxon>
        <taxon>Cichorioideae</taxon>
        <taxon>Cichorieae</taxon>
        <taxon>Cichoriinae</taxon>
        <taxon>Cichorium</taxon>
    </lineage>
</organism>
<sequence length="194" mass="21792">MLSKVQIKEENIRFQDPSQVPYELSSDQTDLSNTSPNGKQIIEVMVPPKEEPDVQKTRFIGVRKRPWGKFAAEIRDSTRNGIRVWLGTFDSAEEAALIYDQAAFSMRGSSSQLNFSMEKVKESLKGKSYSCFKDGSSPAAAIKETHRVRTISKRKRNIKNEVCPQTPVVLEDLGSDLLDQLLGTSESSRSNTYL</sequence>
<protein>
    <submittedName>
        <fullName evidence="1">Uncharacterized protein</fullName>
    </submittedName>
</protein>
<reference evidence="2" key="1">
    <citation type="journal article" date="2022" name="Mol. Ecol. Resour.">
        <title>The genomes of chicory, endive, great burdock and yacon provide insights into Asteraceae palaeo-polyploidization history and plant inulin production.</title>
        <authorList>
            <person name="Fan W."/>
            <person name="Wang S."/>
            <person name="Wang H."/>
            <person name="Wang A."/>
            <person name="Jiang F."/>
            <person name="Liu H."/>
            <person name="Zhao H."/>
            <person name="Xu D."/>
            <person name="Zhang Y."/>
        </authorList>
    </citation>
    <scope>NUCLEOTIDE SEQUENCE [LARGE SCALE GENOMIC DNA]</scope>
    <source>
        <strain evidence="2">cv. Punajuju</strain>
    </source>
</reference>
<accession>A0ACB8ZND6</accession>
<reference evidence="1 2" key="2">
    <citation type="journal article" date="2022" name="Mol. Ecol. Resour.">
        <title>The genomes of chicory, endive, great burdock and yacon provide insights into Asteraceae paleo-polyploidization history and plant inulin production.</title>
        <authorList>
            <person name="Fan W."/>
            <person name="Wang S."/>
            <person name="Wang H."/>
            <person name="Wang A."/>
            <person name="Jiang F."/>
            <person name="Liu H."/>
            <person name="Zhao H."/>
            <person name="Xu D."/>
            <person name="Zhang Y."/>
        </authorList>
    </citation>
    <scope>NUCLEOTIDE SEQUENCE [LARGE SCALE GENOMIC DNA]</scope>
    <source>
        <strain evidence="2">cv. Punajuju</strain>
        <tissue evidence="1">Leaves</tissue>
    </source>
</reference>
<dbReference type="EMBL" id="CM042016">
    <property type="protein sequence ID" value="KAI3699231.1"/>
    <property type="molecule type" value="Genomic_DNA"/>
</dbReference>
<keyword evidence="2" id="KW-1185">Reference proteome</keyword>
<name>A0ACB8ZND6_CICIN</name>
<evidence type="ECO:0000313" key="1">
    <source>
        <dbReference type="EMBL" id="KAI3699231.1"/>
    </source>
</evidence>
<evidence type="ECO:0000313" key="2">
    <source>
        <dbReference type="Proteomes" id="UP001055811"/>
    </source>
</evidence>
<comment type="caution">
    <text evidence="1">The sequence shown here is derived from an EMBL/GenBank/DDBJ whole genome shotgun (WGS) entry which is preliminary data.</text>
</comment>
<proteinExistence type="predicted"/>
<dbReference type="Proteomes" id="UP001055811">
    <property type="component" value="Linkage Group LG08"/>
</dbReference>